<accession>A0A2H3B774</accession>
<dbReference type="EMBL" id="KZ293498">
    <property type="protein sequence ID" value="PBK59703.1"/>
    <property type="molecule type" value="Genomic_DNA"/>
</dbReference>
<reference evidence="3" key="1">
    <citation type="journal article" date="2017" name="Nat. Ecol. Evol.">
        <title>Genome expansion and lineage-specific genetic innovations in the forest pathogenic fungi Armillaria.</title>
        <authorList>
            <person name="Sipos G."/>
            <person name="Prasanna A.N."/>
            <person name="Walter M.C."/>
            <person name="O'Connor E."/>
            <person name="Balint B."/>
            <person name="Krizsan K."/>
            <person name="Kiss B."/>
            <person name="Hess J."/>
            <person name="Varga T."/>
            <person name="Slot J."/>
            <person name="Riley R."/>
            <person name="Boka B."/>
            <person name="Rigling D."/>
            <person name="Barry K."/>
            <person name="Lee J."/>
            <person name="Mihaltcheva S."/>
            <person name="LaButti K."/>
            <person name="Lipzen A."/>
            <person name="Waldron R."/>
            <person name="Moloney N.M."/>
            <person name="Sperisen C."/>
            <person name="Kredics L."/>
            <person name="Vagvoelgyi C."/>
            <person name="Patrignani A."/>
            <person name="Fitzpatrick D."/>
            <person name="Nagy I."/>
            <person name="Doyle S."/>
            <person name="Anderson J.B."/>
            <person name="Grigoriev I.V."/>
            <person name="Gueldener U."/>
            <person name="Muensterkoetter M."/>
            <person name="Nagy L.G."/>
        </authorList>
    </citation>
    <scope>NUCLEOTIDE SEQUENCE [LARGE SCALE GENOMIC DNA]</scope>
    <source>
        <strain evidence="3">28-4</strain>
    </source>
</reference>
<sequence length="314" mass="35407">MFPQPVLLLLYRTAIAVADTVYDRVGEPGDVLTKTHPQQDADVDRHSDEELLKLSQSVPDKQWASSGAPLRLTSGVVAKLVPRPLTGWPSEALAQELVHKRTSIPVPAIQRVIHLDEDGSVIIMDHIPGITLAEAWPTMTLWQKIRTALTLRSYVRQLRSIQHPQSHIPGPPREGEEAGRCFAPHIFGPMRPTQGPFPTSDDLSQFFNHAMNEAALTRLCSHKGPLPDDGTLVFSHVDLALHNLIVGKDGHLWLIDFATVGFYPQWFEYVNMRMEAEVEFGKEYDWVWNAILPFVCDPYFSIYDWITTVAPDYL</sequence>
<evidence type="ECO:0000256" key="1">
    <source>
        <dbReference type="SAM" id="SignalP"/>
    </source>
</evidence>
<protein>
    <recommendedName>
        <fullName evidence="4">Aminoglycoside phosphotransferase domain-containing protein</fullName>
    </recommendedName>
</protein>
<dbReference type="SUPFAM" id="SSF56112">
    <property type="entry name" value="Protein kinase-like (PK-like)"/>
    <property type="match status" value="1"/>
</dbReference>
<proteinExistence type="predicted"/>
<gene>
    <name evidence="2" type="ORF">ARMSODRAFT_991082</name>
</gene>
<keyword evidence="3" id="KW-1185">Reference proteome</keyword>
<dbReference type="InterPro" id="IPR051678">
    <property type="entry name" value="AGP_Transferase"/>
</dbReference>
<feature type="chain" id="PRO_5013830232" description="Aminoglycoside phosphotransferase domain-containing protein" evidence="1">
    <location>
        <begin position="19"/>
        <end position="314"/>
    </location>
</feature>
<keyword evidence="1" id="KW-0732">Signal</keyword>
<dbReference type="Gene3D" id="3.90.1200.10">
    <property type="match status" value="1"/>
</dbReference>
<evidence type="ECO:0008006" key="4">
    <source>
        <dbReference type="Google" id="ProtNLM"/>
    </source>
</evidence>
<feature type="signal peptide" evidence="1">
    <location>
        <begin position="1"/>
        <end position="18"/>
    </location>
</feature>
<dbReference type="AlphaFoldDB" id="A0A2H3B774"/>
<dbReference type="PANTHER" id="PTHR21310:SF39">
    <property type="entry name" value="AMINOGLYCOSIDE PHOSPHOTRANSFERASE DOMAIN-CONTAINING PROTEIN"/>
    <property type="match status" value="1"/>
</dbReference>
<dbReference type="PANTHER" id="PTHR21310">
    <property type="entry name" value="AMINOGLYCOSIDE PHOSPHOTRANSFERASE-RELATED-RELATED"/>
    <property type="match status" value="1"/>
</dbReference>
<name>A0A2H3B774_9AGAR</name>
<dbReference type="Proteomes" id="UP000218334">
    <property type="component" value="Unassembled WGS sequence"/>
</dbReference>
<evidence type="ECO:0000313" key="2">
    <source>
        <dbReference type="EMBL" id="PBK59703.1"/>
    </source>
</evidence>
<organism evidence="2 3">
    <name type="scientific">Armillaria solidipes</name>
    <dbReference type="NCBI Taxonomy" id="1076256"/>
    <lineage>
        <taxon>Eukaryota</taxon>
        <taxon>Fungi</taxon>
        <taxon>Dikarya</taxon>
        <taxon>Basidiomycota</taxon>
        <taxon>Agaricomycotina</taxon>
        <taxon>Agaricomycetes</taxon>
        <taxon>Agaricomycetidae</taxon>
        <taxon>Agaricales</taxon>
        <taxon>Marasmiineae</taxon>
        <taxon>Physalacriaceae</taxon>
        <taxon>Armillaria</taxon>
    </lineage>
</organism>
<dbReference type="STRING" id="1076256.A0A2H3B774"/>
<evidence type="ECO:0000313" key="3">
    <source>
        <dbReference type="Proteomes" id="UP000218334"/>
    </source>
</evidence>
<dbReference type="InterPro" id="IPR011009">
    <property type="entry name" value="Kinase-like_dom_sf"/>
</dbReference>